<proteinExistence type="predicted"/>
<dbReference type="AlphaFoldDB" id="A0A1J5T4Z6"/>
<dbReference type="EMBL" id="MLJW01000038">
    <property type="protein sequence ID" value="OIR07222.1"/>
    <property type="molecule type" value="Genomic_DNA"/>
</dbReference>
<protein>
    <submittedName>
        <fullName evidence="1">Uncharacterized protein</fullName>
    </submittedName>
</protein>
<sequence length="70" mass="7631">MITPSSSGPAKASPLPPELLVVISAAVSTVLGKNARVLGVRDLSTLQQDLQAFQWAFEGRRQIYQSHKIR</sequence>
<reference evidence="1" key="1">
    <citation type="submission" date="2016-10" db="EMBL/GenBank/DDBJ databases">
        <title>Sequence of Gallionella enrichment culture.</title>
        <authorList>
            <person name="Poehlein A."/>
            <person name="Muehling M."/>
            <person name="Daniel R."/>
        </authorList>
    </citation>
    <scope>NUCLEOTIDE SEQUENCE</scope>
</reference>
<organism evidence="1">
    <name type="scientific">mine drainage metagenome</name>
    <dbReference type="NCBI Taxonomy" id="410659"/>
    <lineage>
        <taxon>unclassified sequences</taxon>
        <taxon>metagenomes</taxon>
        <taxon>ecological metagenomes</taxon>
    </lineage>
</organism>
<comment type="caution">
    <text evidence="1">The sequence shown here is derived from an EMBL/GenBank/DDBJ whole genome shotgun (WGS) entry which is preliminary data.</text>
</comment>
<name>A0A1J5T4Z6_9ZZZZ</name>
<evidence type="ECO:0000313" key="1">
    <source>
        <dbReference type="EMBL" id="OIR07222.1"/>
    </source>
</evidence>
<accession>A0A1J5T4Z6</accession>
<gene>
    <name evidence="1" type="ORF">GALL_104780</name>
</gene>